<dbReference type="AlphaFoldDB" id="A0A5B6WW43"/>
<evidence type="ECO:0000313" key="2">
    <source>
        <dbReference type="Proteomes" id="UP000325315"/>
    </source>
</evidence>
<keyword evidence="1" id="KW-0808">Transferase</keyword>
<keyword evidence="2" id="KW-1185">Reference proteome</keyword>
<protein>
    <submittedName>
        <fullName evidence="1">Reverse transcriptase</fullName>
    </submittedName>
</protein>
<name>A0A5B6WW43_9ROSI</name>
<keyword evidence="1" id="KW-0548">Nucleotidyltransferase</keyword>
<dbReference type="EMBL" id="SMMG02000002">
    <property type="protein sequence ID" value="KAA3484917.1"/>
    <property type="molecule type" value="Genomic_DNA"/>
</dbReference>
<proteinExistence type="predicted"/>
<gene>
    <name evidence="1" type="ORF">EPI10_006970</name>
</gene>
<dbReference type="Proteomes" id="UP000325315">
    <property type="component" value="Unassembled WGS sequence"/>
</dbReference>
<sequence length="153" mass="17870">MLSSIVTIKCLCDTKQDIHVIVKVVNGDFNEVIGRSTKKGALPLGFNGPQFIWSNLKSLAGLTQERIDYAFTNLRWRLLYLNAQMNHFEFNFILKYFWSDPSSLLPLTIFYFTSYLWKSNKSNFWNVFVKKRRLLAKMSGVEKALAKDPNDFW</sequence>
<organism evidence="1 2">
    <name type="scientific">Gossypium australe</name>
    <dbReference type="NCBI Taxonomy" id="47621"/>
    <lineage>
        <taxon>Eukaryota</taxon>
        <taxon>Viridiplantae</taxon>
        <taxon>Streptophyta</taxon>
        <taxon>Embryophyta</taxon>
        <taxon>Tracheophyta</taxon>
        <taxon>Spermatophyta</taxon>
        <taxon>Magnoliopsida</taxon>
        <taxon>eudicotyledons</taxon>
        <taxon>Gunneridae</taxon>
        <taxon>Pentapetalae</taxon>
        <taxon>rosids</taxon>
        <taxon>malvids</taxon>
        <taxon>Malvales</taxon>
        <taxon>Malvaceae</taxon>
        <taxon>Malvoideae</taxon>
        <taxon>Gossypium</taxon>
    </lineage>
</organism>
<dbReference type="GO" id="GO:0003964">
    <property type="term" value="F:RNA-directed DNA polymerase activity"/>
    <property type="evidence" value="ECO:0007669"/>
    <property type="project" value="UniProtKB-KW"/>
</dbReference>
<dbReference type="OrthoDB" id="1001523at2759"/>
<reference evidence="2" key="1">
    <citation type="journal article" date="2019" name="Plant Biotechnol. J.">
        <title>Genome sequencing of the Australian wild diploid species Gossypium australe highlights disease resistance and delayed gland morphogenesis.</title>
        <authorList>
            <person name="Cai Y."/>
            <person name="Cai X."/>
            <person name="Wang Q."/>
            <person name="Wang P."/>
            <person name="Zhang Y."/>
            <person name="Cai C."/>
            <person name="Xu Y."/>
            <person name="Wang K."/>
            <person name="Zhou Z."/>
            <person name="Wang C."/>
            <person name="Geng S."/>
            <person name="Li B."/>
            <person name="Dong Q."/>
            <person name="Hou Y."/>
            <person name="Wang H."/>
            <person name="Ai P."/>
            <person name="Liu Z."/>
            <person name="Yi F."/>
            <person name="Sun M."/>
            <person name="An G."/>
            <person name="Cheng J."/>
            <person name="Zhang Y."/>
            <person name="Shi Q."/>
            <person name="Xie Y."/>
            <person name="Shi X."/>
            <person name="Chang Y."/>
            <person name="Huang F."/>
            <person name="Chen Y."/>
            <person name="Hong S."/>
            <person name="Mi L."/>
            <person name="Sun Q."/>
            <person name="Zhang L."/>
            <person name="Zhou B."/>
            <person name="Peng R."/>
            <person name="Zhang X."/>
            <person name="Liu F."/>
        </authorList>
    </citation>
    <scope>NUCLEOTIDE SEQUENCE [LARGE SCALE GENOMIC DNA]</scope>
    <source>
        <strain evidence="2">cv. PA1801</strain>
    </source>
</reference>
<comment type="caution">
    <text evidence="1">The sequence shown here is derived from an EMBL/GenBank/DDBJ whole genome shotgun (WGS) entry which is preliminary data.</text>
</comment>
<evidence type="ECO:0000313" key="1">
    <source>
        <dbReference type="EMBL" id="KAA3484917.1"/>
    </source>
</evidence>
<accession>A0A5B6WW43</accession>
<keyword evidence="1" id="KW-0695">RNA-directed DNA polymerase</keyword>